<dbReference type="PANTHER" id="PTHR21567">
    <property type="entry name" value="CLASP"/>
    <property type="match status" value="1"/>
</dbReference>
<dbReference type="SUPFAM" id="SSF48371">
    <property type="entry name" value="ARM repeat"/>
    <property type="match status" value="2"/>
</dbReference>
<gene>
    <name evidence="3" type="ORF">P43SY_010082</name>
</gene>
<dbReference type="Proteomes" id="UP001209570">
    <property type="component" value="Unassembled WGS sequence"/>
</dbReference>
<dbReference type="GO" id="GO:0005881">
    <property type="term" value="C:cytoplasmic microtubule"/>
    <property type="evidence" value="ECO:0007669"/>
    <property type="project" value="TreeGrafter"/>
</dbReference>
<dbReference type="PANTHER" id="PTHR21567:SF87">
    <property type="entry name" value="CRESCERIN-LIKE PROTEIN CHE-12"/>
    <property type="match status" value="1"/>
</dbReference>
<dbReference type="InterPro" id="IPR016024">
    <property type="entry name" value="ARM-type_fold"/>
</dbReference>
<dbReference type="GO" id="GO:0008017">
    <property type="term" value="F:microtubule binding"/>
    <property type="evidence" value="ECO:0007669"/>
    <property type="project" value="TreeGrafter"/>
</dbReference>
<dbReference type="EMBL" id="JAKCXM010000037">
    <property type="protein sequence ID" value="KAJ0406026.1"/>
    <property type="molecule type" value="Genomic_DNA"/>
</dbReference>
<comment type="caution">
    <text evidence="3">The sequence shown here is derived from an EMBL/GenBank/DDBJ whole genome shotgun (WGS) entry which is preliminary data.</text>
</comment>
<dbReference type="InterPro" id="IPR024395">
    <property type="entry name" value="CLASP_N_dom"/>
</dbReference>
<feature type="compositionally biased region" description="Basic and acidic residues" evidence="1">
    <location>
        <begin position="591"/>
        <end position="600"/>
    </location>
</feature>
<dbReference type="GO" id="GO:0000226">
    <property type="term" value="P:microtubule cytoskeleton organization"/>
    <property type="evidence" value="ECO:0007669"/>
    <property type="project" value="TreeGrafter"/>
</dbReference>
<dbReference type="InterPro" id="IPR034085">
    <property type="entry name" value="TOG"/>
</dbReference>
<dbReference type="SMART" id="SM01349">
    <property type="entry name" value="TOG"/>
    <property type="match status" value="3"/>
</dbReference>
<keyword evidence="4" id="KW-1185">Reference proteome</keyword>
<dbReference type="InterPro" id="IPR011989">
    <property type="entry name" value="ARM-like"/>
</dbReference>
<organism evidence="3 4">
    <name type="scientific">Pythium insidiosum</name>
    <name type="common">Pythiosis disease agent</name>
    <dbReference type="NCBI Taxonomy" id="114742"/>
    <lineage>
        <taxon>Eukaryota</taxon>
        <taxon>Sar</taxon>
        <taxon>Stramenopiles</taxon>
        <taxon>Oomycota</taxon>
        <taxon>Peronosporomycetes</taxon>
        <taxon>Pythiales</taxon>
        <taxon>Pythiaceae</taxon>
        <taxon>Pythium</taxon>
    </lineage>
</organism>
<evidence type="ECO:0000259" key="2">
    <source>
        <dbReference type="SMART" id="SM01349"/>
    </source>
</evidence>
<feature type="domain" description="TOG" evidence="2">
    <location>
        <begin position="804"/>
        <end position="1039"/>
    </location>
</feature>
<feature type="compositionally biased region" description="Low complexity" evidence="1">
    <location>
        <begin position="617"/>
        <end position="630"/>
    </location>
</feature>
<dbReference type="Pfam" id="PF12348">
    <property type="entry name" value="CLASP_N"/>
    <property type="match status" value="1"/>
</dbReference>
<dbReference type="AlphaFoldDB" id="A0AAD5M7T1"/>
<feature type="domain" description="TOG" evidence="2">
    <location>
        <begin position="1056"/>
        <end position="1264"/>
    </location>
</feature>
<feature type="region of interest" description="Disordered" evidence="1">
    <location>
        <begin position="683"/>
        <end position="761"/>
    </location>
</feature>
<dbReference type="Gene3D" id="1.25.10.10">
    <property type="entry name" value="Leucine-rich Repeat Variant"/>
    <property type="match status" value="4"/>
</dbReference>
<evidence type="ECO:0000313" key="3">
    <source>
        <dbReference type="EMBL" id="KAJ0406026.1"/>
    </source>
</evidence>
<sequence>MDASVDTLVYQLEDEDPHTRYETLQKLRKLAAVERAHFPVRNPRRFLQCVRRRLSDDTDDPRIAREALRLLVDVMPLLGDDVEQLHSSILPHLVPRLPAHPLIHNSEDHRTPDDAVDANHDVLLHEDTFQVFRRYVIITSDLGGVIDVLVNMGLAHRRGSVREATLVAIGRLLNERYSRRGARVDRHMFIALLQALVPALEDPSERVVVATEETVGRIRVLWGPENFNSALSFLSAEDKATLQAHESPIEAFARATAVDGPGPSGVSASQVLRLRASLDIGDSNRADPGDSRLRFGFVPADVVDAIEAASGPSNAEWKQRTAAVERLYAAAKRLDPGVLQTHDSSVVALADLLLRLVRDSDVHVVKRGLQILRLVWIQLCALADHESDDASGSGSPAFLEVMARRIAAPIVETAATYTNASTTRDESPGNGDDDTLAPHVAALWTALSDSASRLSVSALSAALLCEPLVRHRRLQVREQAFLVWQSCVRVALTAGRSFKGILSSPVLRGLGRGLGDGSSRVRKAATEATAALQQAVCDEDVGERLEAELEDHEIDRVDWEALHARLRWRPETRDATLMRLRTESTLVLPKSENERETERQLRRRVPQRIREDELETPQSQSQAQSKSPGPSRREPACVARDVTSAPSEPIADKLLCLKSKTAKLQKAATTRQLPVVAAEIHGARNPQEGDAAPTARLSQSQPQPRVQARVESSEAVATAAIAPDERPIRPMKPTDVMDDETVAEPQQEPTAAPPRRRGPVPMSLATKKRLESKQRQEQEILTATLTATSAPVAPSEAPILDPTELAPVKDPKQEAARLLQRLRRESSTSDEDWERAVDALTTVRCLARHHSAVLQSHVPALVPAVLTHVPSLRSAVARAAMQAVEDVSSALGPALDPMIDTLLAVVLRRCADSNSFLSDSAAAAVRAVASHCSASRVASALAAQASSKAVAIRREVARAVHVVLTGVADPSTAAPSLLQLVGRSLEDPHNEVRDAAKQSILFLHTERRMDLTQLKRVLPASSHVRLEQVLAAAPRANRPNVGVTKAGKDKDDSQVTAKRVQPVLDAESVAALARKLDSAAWSDRVDALTETMRFVQRHRTALVTSGKALTLLDGVIARLEDGNAKVSTQALESLGSIVEALGDGIEPVLPALLAALTKSLASSNARQAALAHDALQALSSQLEARVLCPNVVAIAKAANTRVKPILLAVLEQLVSASPHTDDKTQLVVTRHVLPLALELLKENKTDVKDANQRLLHAHDDLEGKR</sequence>
<name>A0AAD5M7T1_PYTIN</name>
<protein>
    <recommendedName>
        <fullName evidence="2">TOG domain-containing protein</fullName>
    </recommendedName>
</protein>
<feature type="region of interest" description="Disordered" evidence="1">
    <location>
        <begin position="588"/>
        <end position="645"/>
    </location>
</feature>
<evidence type="ECO:0000256" key="1">
    <source>
        <dbReference type="SAM" id="MobiDB-lite"/>
    </source>
</evidence>
<proteinExistence type="predicted"/>
<feature type="domain" description="TOG" evidence="2">
    <location>
        <begin position="282"/>
        <end position="572"/>
    </location>
</feature>
<evidence type="ECO:0000313" key="4">
    <source>
        <dbReference type="Proteomes" id="UP001209570"/>
    </source>
</evidence>
<reference evidence="3" key="1">
    <citation type="submission" date="2021-12" db="EMBL/GenBank/DDBJ databases">
        <title>Prjna785345.</title>
        <authorList>
            <person name="Rujirawat T."/>
            <person name="Krajaejun T."/>
        </authorList>
    </citation>
    <scope>NUCLEOTIDE SEQUENCE</scope>
    <source>
        <strain evidence="3">Pi057C3</strain>
    </source>
</reference>
<accession>A0AAD5M7T1</accession>